<protein>
    <submittedName>
        <fullName evidence="1">Uncharacterized protein</fullName>
    </submittedName>
</protein>
<evidence type="ECO:0000313" key="2">
    <source>
        <dbReference type="Proteomes" id="UP000536711"/>
    </source>
</evidence>
<reference evidence="1 2" key="1">
    <citation type="submission" date="2020-01" db="EMBL/GenBank/DDBJ databases">
        <title>Identification and distribution of gene clusters putatively required for synthesis of sphingolipid metabolism inhibitors in phylogenetically diverse species of the filamentous fungus Fusarium.</title>
        <authorList>
            <person name="Kim H.-S."/>
            <person name="Busman M."/>
            <person name="Brown D.W."/>
            <person name="Divon H."/>
            <person name="Uhlig S."/>
            <person name="Proctor R.H."/>
        </authorList>
    </citation>
    <scope>NUCLEOTIDE SEQUENCE [LARGE SCALE GENOMIC DNA]</scope>
    <source>
        <strain evidence="1 2">NRRL 13308</strain>
    </source>
</reference>
<accession>A0A8H4K7J5</accession>
<proteinExistence type="predicted"/>
<dbReference type="EMBL" id="JAADJF010000019">
    <property type="protein sequence ID" value="KAF4444238.1"/>
    <property type="molecule type" value="Genomic_DNA"/>
</dbReference>
<dbReference type="OrthoDB" id="5062850at2759"/>
<dbReference type="Proteomes" id="UP000536711">
    <property type="component" value="Unassembled WGS sequence"/>
</dbReference>
<evidence type="ECO:0000313" key="1">
    <source>
        <dbReference type="EMBL" id="KAF4444238.1"/>
    </source>
</evidence>
<name>A0A8H4K7J5_9HYPO</name>
<organism evidence="1 2">
    <name type="scientific">Fusarium acutatum</name>
    <dbReference type="NCBI Taxonomy" id="78861"/>
    <lineage>
        <taxon>Eukaryota</taxon>
        <taxon>Fungi</taxon>
        <taxon>Dikarya</taxon>
        <taxon>Ascomycota</taxon>
        <taxon>Pezizomycotina</taxon>
        <taxon>Sordariomycetes</taxon>
        <taxon>Hypocreomycetidae</taxon>
        <taxon>Hypocreales</taxon>
        <taxon>Nectriaceae</taxon>
        <taxon>Fusarium</taxon>
        <taxon>Fusarium fujikuroi species complex</taxon>
    </lineage>
</organism>
<sequence length="233" mass="26576">MRYRPLYRFPAISAAIGFLDALPINKRSSLRNIIVHEDRISAGYPDGHAIGLIPFYQENGRLRIRHKFSMVRNLFERAYFSRYPVFDEIQDQKDEATAEVMFRIAAVDLHPVVANCLAEAMYLPDAGMPDGSYTLLLDGEDAEDLCSAIFRQDVLGREAMRLVLNRALKADPNSDWANEYSYEIRLYLTAHAGALKHLVNKTSLFESNFYPGHLAKRRRIDGALRESWDAGMC</sequence>
<comment type="caution">
    <text evidence="1">The sequence shown here is derived from an EMBL/GenBank/DDBJ whole genome shotgun (WGS) entry which is preliminary data.</text>
</comment>
<dbReference type="AlphaFoldDB" id="A0A8H4K7J5"/>
<gene>
    <name evidence="1" type="ORF">FACUT_819</name>
</gene>
<keyword evidence="2" id="KW-1185">Reference proteome</keyword>